<keyword evidence="3 6" id="KW-1133">Transmembrane helix</keyword>
<evidence type="ECO:0000256" key="1">
    <source>
        <dbReference type="ARBA" id="ARBA00004141"/>
    </source>
</evidence>
<feature type="domain" description="Threonine/serine exporter-like N-terminal" evidence="7">
    <location>
        <begin position="26"/>
        <end position="266"/>
    </location>
</feature>
<feature type="transmembrane region" description="Helical" evidence="6">
    <location>
        <begin position="285"/>
        <end position="302"/>
    </location>
</feature>
<feature type="transmembrane region" description="Helical" evidence="6">
    <location>
        <begin position="159"/>
        <end position="176"/>
    </location>
</feature>
<dbReference type="InterPro" id="IPR010619">
    <property type="entry name" value="ThrE-like_N"/>
</dbReference>
<evidence type="ECO:0000256" key="4">
    <source>
        <dbReference type="ARBA" id="ARBA00023136"/>
    </source>
</evidence>
<dbReference type="InterPro" id="IPR051361">
    <property type="entry name" value="ThrE/Ser_Exporter"/>
</dbReference>
<feature type="transmembrane region" description="Helical" evidence="6">
    <location>
        <begin position="188"/>
        <end position="206"/>
    </location>
</feature>
<evidence type="ECO:0000256" key="5">
    <source>
        <dbReference type="ARBA" id="ARBA00034125"/>
    </source>
</evidence>
<feature type="transmembrane region" description="Helical" evidence="6">
    <location>
        <begin position="397"/>
        <end position="416"/>
    </location>
</feature>
<dbReference type="InterPro" id="IPR024528">
    <property type="entry name" value="ThrE_2"/>
</dbReference>
<protein>
    <submittedName>
        <fullName evidence="9">Threonine/serine exporter family protein</fullName>
    </submittedName>
</protein>
<keyword evidence="10" id="KW-1185">Reference proteome</keyword>
<feature type="domain" description="Threonine/Serine exporter ThrE" evidence="8">
    <location>
        <begin position="289"/>
        <end position="415"/>
    </location>
</feature>
<feature type="transmembrane region" description="Helical" evidence="6">
    <location>
        <begin position="132"/>
        <end position="153"/>
    </location>
</feature>
<keyword evidence="2 6" id="KW-0812">Transmembrane</keyword>
<dbReference type="Pfam" id="PF12821">
    <property type="entry name" value="ThrE_2"/>
    <property type="match status" value="1"/>
</dbReference>
<comment type="similarity">
    <text evidence="5">Belongs to the ThrE exporter (TC 2.A.79) family.</text>
</comment>
<accession>A0ABT0PI03</accession>
<evidence type="ECO:0000256" key="2">
    <source>
        <dbReference type="ARBA" id="ARBA00022692"/>
    </source>
</evidence>
<dbReference type="Pfam" id="PF06738">
    <property type="entry name" value="ThrE"/>
    <property type="match status" value="1"/>
</dbReference>
<name>A0ABT0PI03_9GAMM</name>
<comment type="subcellular location">
    <subcellularLocation>
        <location evidence="1">Membrane</location>
        <topology evidence="1">Multi-pass membrane protein</topology>
    </subcellularLocation>
</comment>
<feature type="transmembrane region" description="Helical" evidence="6">
    <location>
        <begin position="358"/>
        <end position="377"/>
    </location>
</feature>
<proteinExistence type="inferred from homology"/>
<evidence type="ECO:0000256" key="6">
    <source>
        <dbReference type="SAM" id="Phobius"/>
    </source>
</evidence>
<organism evidence="9 10">
    <name type="scientific">Parendozoicomonas callyspongiae</name>
    <dbReference type="NCBI Taxonomy" id="2942213"/>
    <lineage>
        <taxon>Bacteria</taxon>
        <taxon>Pseudomonadati</taxon>
        <taxon>Pseudomonadota</taxon>
        <taxon>Gammaproteobacteria</taxon>
        <taxon>Oceanospirillales</taxon>
        <taxon>Endozoicomonadaceae</taxon>
        <taxon>Parendozoicomonas</taxon>
    </lineage>
</organism>
<keyword evidence="4 6" id="KW-0472">Membrane</keyword>
<evidence type="ECO:0000313" key="9">
    <source>
        <dbReference type="EMBL" id="MCL6270968.1"/>
    </source>
</evidence>
<reference evidence="9 10" key="1">
    <citation type="submission" date="2022-05" db="EMBL/GenBank/DDBJ databases">
        <authorList>
            <person name="Park J.-S."/>
        </authorList>
    </citation>
    <scope>NUCLEOTIDE SEQUENCE [LARGE SCALE GENOMIC DNA]</scope>
    <source>
        <strain evidence="9 10">2012CJ34-2</strain>
    </source>
</reference>
<dbReference type="PANTHER" id="PTHR31082:SF4">
    <property type="entry name" value="PHEROMONE-REGULATED MEMBRANE PROTEIN 10"/>
    <property type="match status" value="1"/>
</dbReference>
<comment type="caution">
    <text evidence="9">The sequence shown here is derived from an EMBL/GenBank/DDBJ whole genome shotgun (WGS) entry which is preliminary data.</text>
</comment>
<evidence type="ECO:0000259" key="7">
    <source>
        <dbReference type="Pfam" id="PF06738"/>
    </source>
</evidence>
<dbReference type="Proteomes" id="UP001203338">
    <property type="component" value="Unassembled WGS sequence"/>
</dbReference>
<sequence length="422" mass="45435">MRRAEQTRRENPVHVKKRVDYRRRRDFIIELGKALHKFGTPAFRLEAHLYNVTRSLGLDGYFMATPTLITIVLWEPDRRNKRNYHIRVKPGDLDLGSLAVADQLVDDVISGECSMTEALQKIEEIYIRSSSYSTLTTMLSFGVTSGAFAMLVGVSMADVIISSVIGLVVFGILHLVERTDNYGEALEPLAAAVAALIASAFSHFVSGVNVPLVVLSGIIVFIPGLSITMALKDLAARQLMSGTARLMDSLMCLCKLYFGSVLGSSLVGLLWAARPIADTAVIPGWSPLIAVPLLSLSLVAVFKNRLRDIPWAVLAAIVAYAGSLFGAAYLGDSIGPFVGALAVGVYSNIFSRVTNSPSMLVLLHGTVLLVPGSKAYIGLNQIADSGAFTNLPEVGGQAFMIFMSILAGLTFSNVIVPSRKTL</sequence>
<gene>
    <name evidence="9" type="ORF">M3P05_13640</name>
</gene>
<dbReference type="EMBL" id="JAMFLX010000018">
    <property type="protein sequence ID" value="MCL6270968.1"/>
    <property type="molecule type" value="Genomic_DNA"/>
</dbReference>
<feature type="transmembrane region" description="Helical" evidence="6">
    <location>
        <begin position="309"/>
        <end position="328"/>
    </location>
</feature>
<evidence type="ECO:0000259" key="8">
    <source>
        <dbReference type="Pfam" id="PF12821"/>
    </source>
</evidence>
<feature type="transmembrane region" description="Helical" evidence="6">
    <location>
        <begin position="212"/>
        <end position="231"/>
    </location>
</feature>
<dbReference type="PANTHER" id="PTHR31082">
    <property type="entry name" value="PHEROMONE-REGULATED MEMBRANE PROTEIN 10"/>
    <property type="match status" value="1"/>
</dbReference>
<feature type="transmembrane region" description="Helical" evidence="6">
    <location>
        <begin position="252"/>
        <end position="273"/>
    </location>
</feature>
<feature type="transmembrane region" description="Helical" evidence="6">
    <location>
        <begin position="334"/>
        <end position="351"/>
    </location>
</feature>
<evidence type="ECO:0000313" key="10">
    <source>
        <dbReference type="Proteomes" id="UP001203338"/>
    </source>
</evidence>
<dbReference type="RefSeq" id="WP_249700278.1">
    <property type="nucleotide sequence ID" value="NZ_JAMFLX010000018.1"/>
</dbReference>
<evidence type="ECO:0000256" key="3">
    <source>
        <dbReference type="ARBA" id="ARBA00022989"/>
    </source>
</evidence>